<keyword evidence="2" id="KW-1185">Reference proteome</keyword>
<protein>
    <submittedName>
        <fullName evidence="1">Uncharacterized protein</fullName>
    </submittedName>
</protein>
<evidence type="ECO:0000313" key="1">
    <source>
        <dbReference type="EMBL" id="NNJ24831.1"/>
    </source>
</evidence>
<comment type="caution">
    <text evidence="1">The sequence shown here is derived from an EMBL/GenBank/DDBJ whole genome shotgun (WGS) entry which is preliminary data.</text>
</comment>
<reference evidence="1 2" key="1">
    <citation type="journal article" date="2020" name="Syst. Appl. Microbiol.">
        <title>Alienimonas chondri sp. nov., a novel planctomycete isolated from the biofilm of the red alga Chondrus crispus.</title>
        <authorList>
            <person name="Vitorino I."/>
            <person name="Albuquerque L."/>
            <person name="Wiegand S."/>
            <person name="Kallscheuer N."/>
            <person name="da Costa M.S."/>
            <person name="Lobo-da-Cunha A."/>
            <person name="Jogler C."/>
            <person name="Lage O.M."/>
        </authorList>
    </citation>
    <scope>NUCLEOTIDE SEQUENCE [LARGE SCALE GENOMIC DNA]</scope>
    <source>
        <strain evidence="1 2">LzC2</strain>
    </source>
</reference>
<gene>
    <name evidence="1" type="ORF">LzC2_08910</name>
</gene>
<accession>A0ABX1VBM1</accession>
<sequence length="104" mass="11836">MALPYEARENYARMLHAAALESGYDAKLDDGDPDYVNVRLGGGGTFWEGVVYFHDYVDMLLKDSVSGLLVPKAMRYSHPELHEDMHGFLRTEFPRFLPPEAWGD</sequence>
<evidence type="ECO:0000313" key="2">
    <source>
        <dbReference type="Proteomes" id="UP000609651"/>
    </source>
</evidence>
<dbReference type="RefSeq" id="WP_171184199.1">
    <property type="nucleotide sequence ID" value="NZ_WTPX01000018.1"/>
</dbReference>
<dbReference type="Proteomes" id="UP000609651">
    <property type="component" value="Unassembled WGS sequence"/>
</dbReference>
<organism evidence="1 2">
    <name type="scientific">Alienimonas chondri</name>
    <dbReference type="NCBI Taxonomy" id="2681879"/>
    <lineage>
        <taxon>Bacteria</taxon>
        <taxon>Pseudomonadati</taxon>
        <taxon>Planctomycetota</taxon>
        <taxon>Planctomycetia</taxon>
        <taxon>Planctomycetales</taxon>
        <taxon>Planctomycetaceae</taxon>
        <taxon>Alienimonas</taxon>
    </lineage>
</organism>
<proteinExistence type="predicted"/>
<name>A0ABX1VBM1_9PLAN</name>
<dbReference type="EMBL" id="WTPX01000018">
    <property type="protein sequence ID" value="NNJ24831.1"/>
    <property type="molecule type" value="Genomic_DNA"/>
</dbReference>